<comment type="caution">
    <text evidence="2">The sequence shown here is derived from an EMBL/GenBank/DDBJ whole genome shotgun (WGS) entry which is preliminary data.</text>
</comment>
<gene>
    <name evidence="2" type="ORF">JOC28_001713</name>
</gene>
<dbReference type="PANTHER" id="PTHR43441:SF2">
    <property type="entry name" value="FAMILY ACETYLTRANSFERASE, PUTATIVE (AFU_ORTHOLOGUE AFUA_7G00850)-RELATED"/>
    <property type="match status" value="1"/>
</dbReference>
<dbReference type="Gene3D" id="3.40.630.30">
    <property type="match status" value="1"/>
</dbReference>
<dbReference type="InterPro" id="IPR016181">
    <property type="entry name" value="Acyl_CoA_acyltransferase"/>
</dbReference>
<dbReference type="EMBL" id="JAFBEH010000041">
    <property type="protein sequence ID" value="MBM7643405.1"/>
    <property type="molecule type" value="Genomic_DNA"/>
</dbReference>
<accession>A0ABS2PUN2</accession>
<name>A0ABS2PUN2_9STRE</name>
<dbReference type="PANTHER" id="PTHR43441">
    <property type="entry name" value="RIBOSOMAL-PROTEIN-SERINE ACETYLTRANSFERASE"/>
    <property type="match status" value="1"/>
</dbReference>
<dbReference type="Proteomes" id="UP000697472">
    <property type="component" value="Unassembled WGS sequence"/>
</dbReference>
<evidence type="ECO:0000313" key="2">
    <source>
        <dbReference type="EMBL" id="MBM7643405.1"/>
    </source>
</evidence>
<dbReference type="InterPro" id="IPR000182">
    <property type="entry name" value="GNAT_dom"/>
</dbReference>
<evidence type="ECO:0000313" key="3">
    <source>
        <dbReference type="Proteomes" id="UP000697472"/>
    </source>
</evidence>
<evidence type="ECO:0000259" key="1">
    <source>
        <dbReference type="Pfam" id="PF13302"/>
    </source>
</evidence>
<dbReference type="Pfam" id="PF13302">
    <property type="entry name" value="Acetyltransf_3"/>
    <property type="match status" value="1"/>
</dbReference>
<feature type="domain" description="N-acetyltransferase" evidence="1">
    <location>
        <begin position="3"/>
        <end position="131"/>
    </location>
</feature>
<proteinExistence type="predicted"/>
<sequence length="189" mass="22350">MADYFAFYGPESSATQWTYFPLEPFEDKESLRQHLKMMETSRDPYFLAIKDKETWHVLGTFSIMSISTANRTAEMGWVLYGDQLKNSRLATEAQYLVMTYIFEELAYRRYEWRCDSLNTPSNNAAQRLGFTFEGTFRQAVVYKNNRSRDTNWYSMLPEEFQAMKPKFEKWLAAENFDESGKQIKSLKDC</sequence>
<dbReference type="SUPFAM" id="SSF55729">
    <property type="entry name" value="Acyl-CoA N-acyltransferases (Nat)"/>
    <property type="match status" value="1"/>
</dbReference>
<protein>
    <submittedName>
        <fullName evidence="2">RimJ/RimL family protein N-acetyltransferase</fullName>
    </submittedName>
</protein>
<reference evidence="2 3" key="1">
    <citation type="submission" date="2021-01" db="EMBL/GenBank/DDBJ databases">
        <title>Genomic Encyclopedia of Type Strains, Phase IV (KMG-IV): sequencing the most valuable type-strain genomes for metagenomic binning, comparative biology and taxonomic classification.</title>
        <authorList>
            <person name="Goeker M."/>
        </authorList>
    </citation>
    <scope>NUCLEOTIDE SEQUENCE [LARGE SCALE GENOMIC DNA]</scope>
    <source>
        <strain evidence="2 3">DSM 27382</strain>
    </source>
</reference>
<dbReference type="InterPro" id="IPR051908">
    <property type="entry name" value="Ribosomal_N-acetyltransferase"/>
</dbReference>
<organism evidence="2 3">
    <name type="scientific">Streptococcus loxodontisalivarius</name>
    <dbReference type="NCBI Taxonomy" id="1349415"/>
    <lineage>
        <taxon>Bacteria</taxon>
        <taxon>Bacillati</taxon>
        <taxon>Bacillota</taxon>
        <taxon>Bacilli</taxon>
        <taxon>Lactobacillales</taxon>
        <taxon>Streptococcaceae</taxon>
        <taxon>Streptococcus</taxon>
    </lineage>
</organism>
<keyword evidence="3" id="KW-1185">Reference proteome</keyword>